<keyword evidence="1" id="KW-0812">Transmembrane</keyword>
<dbReference type="KEGG" id="tsq:D3A95_06295"/>
<dbReference type="EMBL" id="CP032152">
    <property type="protein sequence ID" value="AXY67879.2"/>
    <property type="molecule type" value="Genomic_DNA"/>
</dbReference>
<dbReference type="Proteomes" id="UP000261812">
    <property type="component" value="Chromosome"/>
</dbReference>
<sequence length="83" mass="9642">MLRWRERWSRFLWSISGRLLLVMLLISLLPMGMVVLYNQAESAEMMKRLEIDALQLLAIGKARSLDRLFQDALNDALYSGQSQ</sequence>
<name>A0A3B7MB67_9CYAN</name>
<protein>
    <submittedName>
        <fullName evidence="2">Uncharacterized protein</fullName>
    </submittedName>
</protein>
<keyword evidence="1" id="KW-1133">Transmembrane helix</keyword>
<dbReference type="RefSeq" id="WP_181496761.1">
    <property type="nucleotide sequence ID" value="NZ_CP032152.1"/>
</dbReference>
<feature type="transmembrane region" description="Helical" evidence="1">
    <location>
        <begin position="20"/>
        <end position="38"/>
    </location>
</feature>
<dbReference type="AlphaFoldDB" id="A0A3B7MB67"/>
<accession>A0A3B7MB67</accession>
<proteinExistence type="predicted"/>
<gene>
    <name evidence="2" type="ORF">D3A95_06295</name>
</gene>
<keyword evidence="3" id="KW-1185">Reference proteome</keyword>
<keyword evidence="1" id="KW-0472">Membrane</keyword>
<evidence type="ECO:0000313" key="3">
    <source>
        <dbReference type="Proteomes" id="UP000261812"/>
    </source>
</evidence>
<organism evidence="2 3">
    <name type="scientific">Thermosynechococcus sichuanensis E542</name>
    <dbReference type="NCBI Taxonomy" id="2016101"/>
    <lineage>
        <taxon>Bacteria</taxon>
        <taxon>Bacillati</taxon>
        <taxon>Cyanobacteriota</taxon>
        <taxon>Cyanophyceae</taxon>
        <taxon>Acaryochloridales</taxon>
        <taxon>Thermosynechococcaceae</taxon>
        <taxon>Thermosynechococcus</taxon>
        <taxon>Thermosynechococcus sichuanensis</taxon>
    </lineage>
</organism>
<reference evidence="3" key="1">
    <citation type="submission" date="2018-09" db="EMBL/GenBank/DDBJ databases">
        <title>Complete genome sequence of thermophilic cyanobacteria strain Thermosynechococcus elongatus PKUAC-SCTE542.</title>
        <authorList>
            <person name="Liang Y."/>
            <person name="Tang J."/>
            <person name="Daroch M."/>
        </authorList>
    </citation>
    <scope>NUCLEOTIDE SEQUENCE [LARGE SCALE GENOMIC DNA]</scope>
    <source>
        <strain evidence="3">E542</strain>
    </source>
</reference>
<evidence type="ECO:0000256" key="1">
    <source>
        <dbReference type="SAM" id="Phobius"/>
    </source>
</evidence>
<evidence type="ECO:0000313" key="2">
    <source>
        <dbReference type="EMBL" id="AXY67879.2"/>
    </source>
</evidence>